<dbReference type="STRING" id="1841610.A6X21_06350"/>
<dbReference type="Proteomes" id="UP000094828">
    <property type="component" value="Unassembled WGS sequence"/>
</dbReference>
<dbReference type="EMBL" id="LYDR01000116">
    <property type="protein sequence ID" value="ODA29959.1"/>
    <property type="molecule type" value="Genomic_DNA"/>
</dbReference>
<evidence type="ECO:0000313" key="2">
    <source>
        <dbReference type="EMBL" id="ODA29959.1"/>
    </source>
</evidence>
<evidence type="ECO:0000256" key="1">
    <source>
        <dbReference type="SAM" id="Phobius"/>
    </source>
</evidence>
<keyword evidence="3" id="KW-1185">Reference proteome</keyword>
<keyword evidence="1" id="KW-0472">Membrane</keyword>
<proteinExistence type="predicted"/>
<evidence type="ECO:0000313" key="3">
    <source>
        <dbReference type="Proteomes" id="UP000094828"/>
    </source>
</evidence>
<organism evidence="2 3">
    <name type="scientific">Planctopirus hydrillae</name>
    <dbReference type="NCBI Taxonomy" id="1841610"/>
    <lineage>
        <taxon>Bacteria</taxon>
        <taxon>Pseudomonadati</taxon>
        <taxon>Planctomycetota</taxon>
        <taxon>Planctomycetia</taxon>
        <taxon>Planctomycetales</taxon>
        <taxon>Planctomycetaceae</taxon>
        <taxon>Planctopirus</taxon>
    </lineage>
</organism>
<name>A0A1C3E9T6_9PLAN</name>
<reference evidence="2 3" key="1">
    <citation type="submission" date="2016-05" db="EMBL/GenBank/DDBJ databases">
        <title>Genomic and physiological characterization of Planctopirus sp. isolated from fresh water lake.</title>
        <authorList>
            <person name="Subhash Y."/>
            <person name="Ramana C."/>
        </authorList>
    </citation>
    <scope>NUCLEOTIDE SEQUENCE [LARGE SCALE GENOMIC DNA]</scope>
    <source>
        <strain evidence="2 3">JC280</strain>
    </source>
</reference>
<feature type="transmembrane region" description="Helical" evidence="1">
    <location>
        <begin position="12"/>
        <end position="34"/>
    </location>
</feature>
<feature type="transmembrane region" description="Helical" evidence="1">
    <location>
        <begin position="46"/>
        <end position="65"/>
    </location>
</feature>
<gene>
    <name evidence="2" type="ORF">A6X21_06350</name>
</gene>
<comment type="caution">
    <text evidence="2">The sequence shown here is derived from an EMBL/GenBank/DDBJ whole genome shotgun (WGS) entry which is preliminary data.</text>
</comment>
<protein>
    <submittedName>
        <fullName evidence="2">Uncharacterized protein</fullName>
    </submittedName>
</protein>
<dbReference type="AlphaFoldDB" id="A0A1C3E9T6"/>
<keyword evidence="1" id="KW-0812">Transmembrane</keyword>
<sequence>MPERKLTDREIQFIAALIENIFLVCGMLLTMSYIDEEHLPLVSPLFRNGILFLLLMAIFLGSDFVRERIVSNIIRKRNR</sequence>
<accession>A0A1C3E9T6</accession>
<keyword evidence="1" id="KW-1133">Transmembrane helix</keyword>